<feature type="domain" description="Bacterial Ig" evidence="2">
    <location>
        <begin position="3286"/>
        <end position="3363"/>
    </location>
</feature>
<feature type="domain" description="Bacterial Ig" evidence="2">
    <location>
        <begin position="253"/>
        <end position="335"/>
    </location>
</feature>
<feature type="domain" description="Bacterial Ig" evidence="2">
    <location>
        <begin position="2386"/>
        <end position="2463"/>
    </location>
</feature>
<protein>
    <recommendedName>
        <fullName evidence="6">Ig-like domain repeat protein</fullName>
    </recommendedName>
</protein>
<feature type="compositionally biased region" description="Polar residues" evidence="1">
    <location>
        <begin position="2536"/>
        <end position="2547"/>
    </location>
</feature>
<dbReference type="SUPFAM" id="SSF51120">
    <property type="entry name" value="beta-Roll"/>
    <property type="match status" value="1"/>
</dbReference>
<feature type="domain" description="Bacterial Ig" evidence="2">
    <location>
        <begin position="1399"/>
        <end position="1475"/>
    </location>
</feature>
<comment type="caution">
    <text evidence="4">The sequence shown here is derived from an EMBL/GenBank/DDBJ whole genome shotgun (WGS) entry which is preliminary data.</text>
</comment>
<evidence type="ECO:0000259" key="3">
    <source>
        <dbReference type="Pfam" id="PF22783"/>
    </source>
</evidence>
<feature type="domain" description="Bacterial Ig" evidence="2">
    <location>
        <begin position="2959"/>
        <end position="3038"/>
    </location>
</feature>
<dbReference type="Pfam" id="PF22783">
    <property type="entry name" value="BapA_N"/>
    <property type="match status" value="1"/>
</dbReference>
<dbReference type="NCBIfam" id="NF033677">
    <property type="entry name" value="biofilm_BapA_N"/>
    <property type="match status" value="1"/>
</dbReference>
<dbReference type="InterPro" id="IPR048051">
    <property type="entry name" value="BapA-like_prefix-like"/>
</dbReference>
<dbReference type="PANTHER" id="PTHR22901">
    <property type="entry name" value="SIALATE O-ACETYLESTERASE"/>
    <property type="match status" value="1"/>
</dbReference>
<dbReference type="InterPro" id="IPR013783">
    <property type="entry name" value="Ig-like_fold"/>
</dbReference>
<evidence type="ECO:0000259" key="2">
    <source>
        <dbReference type="Pfam" id="PF17936"/>
    </source>
</evidence>
<feature type="domain" description="Bacterial Ig" evidence="2">
    <location>
        <begin position="1644"/>
        <end position="1729"/>
    </location>
</feature>
<feature type="domain" description="Bacterial Ig" evidence="2">
    <location>
        <begin position="2877"/>
        <end position="2955"/>
    </location>
</feature>
<feature type="domain" description="Bacterial Ig" evidence="2">
    <location>
        <begin position="2632"/>
        <end position="2709"/>
    </location>
</feature>
<dbReference type="RefSeq" id="WP_042554490.1">
    <property type="nucleotide sequence ID" value="NZ_JXQW01000035.1"/>
</dbReference>
<accession>A0A0D0J1Z7</accession>
<feature type="domain" description="Bacterial Ig" evidence="2">
    <location>
        <begin position="510"/>
        <end position="581"/>
    </location>
</feature>
<feature type="domain" description="Bacterial Ig" evidence="2">
    <location>
        <begin position="2140"/>
        <end position="2218"/>
    </location>
</feature>
<dbReference type="Gene3D" id="2.60.40.10">
    <property type="entry name" value="Immunoglobulins"/>
    <property type="match status" value="40"/>
</dbReference>
<feature type="domain" description="Bacterial Ig" evidence="2">
    <location>
        <begin position="998"/>
        <end position="1065"/>
    </location>
</feature>
<evidence type="ECO:0008006" key="6">
    <source>
        <dbReference type="Google" id="ProtNLM"/>
    </source>
</evidence>
<feature type="domain" description="Bacterial Ig" evidence="2">
    <location>
        <begin position="3450"/>
        <end position="3532"/>
    </location>
</feature>
<feature type="domain" description="Bacterial Ig" evidence="2">
    <location>
        <begin position="3048"/>
        <end position="3116"/>
    </location>
</feature>
<feature type="domain" description="Bacterial Ig" evidence="2">
    <location>
        <begin position="3204"/>
        <end position="3281"/>
    </location>
</feature>
<feature type="domain" description="Bacterial Ig" evidence="2">
    <location>
        <begin position="584"/>
        <end position="657"/>
    </location>
</feature>
<feature type="domain" description="Bacterial Ig" evidence="2">
    <location>
        <begin position="339"/>
        <end position="415"/>
    </location>
</feature>
<feature type="region of interest" description="Disordered" evidence="1">
    <location>
        <begin position="2534"/>
        <end position="2553"/>
    </location>
</feature>
<feature type="compositionally biased region" description="Polar residues" evidence="1">
    <location>
        <begin position="929"/>
        <end position="956"/>
    </location>
</feature>
<evidence type="ECO:0000313" key="5">
    <source>
        <dbReference type="Proteomes" id="UP000032068"/>
    </source>
</evidence>
<dbReference type="Proteomes" id="UP000032068">
    <property type="component" value="Unassembled WGS sequence"/>
</dbReference>
<feature type="domain" description="Bacterial Ig" evidence="2">
    <location>
        <begin position="167"/>
        <end position="250"/>
    </location>
</feature>
<feature type="domain" description="Bacterial Ig" evidence="2">
    <location>
        <begin position="910"/>
        <end position="981"/>
    </location>
</feature>
<dbReference type="EMBL" id="JXQW01000035">
    <property type="protein sequence ID" value="KIP99499.1"/>
    <property type="molecule type" value="Genomic_DNA"/>
</dbReference>
<organism evidence="4 5">
    <name type="scientific">Pseudomonas fulva</name>
    <dbReference type="NCBI Taxonomy" id="47880"/>
    <lineage>
        <taxon>Bacteria</taxon>
        <taxon>Pseudomonadati</taxon>
        <taxon>Pseudomonadota</taxon>
        <taxon>Gammaproteobacteria</taxon>
        <taxon>Pseudomonadales</taxon>
        <taxon>Pseudomonadaceae</taxon>
        <taxon>Pseudomonas</taxon>
    </lineage>
</organism>
<feature type="domain" description="Bacterial Ig" evidence="2">
    <location>
        <begin position="1814"/>
        <end position="1892"/>
    </location>
</feature>
<feature type="domain" description="Bacterial Ig" evidence="2">
    <location>
        <begin position="3368"/>
        <end position="3444"/>
    </location>
</feature>
<dbReference type="OrthoDB" id="8481600at2"/>
<feature type="domain" description="Bacterial Ig" evidence="2">
    <location>
        <begin position="2551"/>
        <end position="2626"/>
    </location>
</feature>
<gene>
    <name evidence="4" type="ORF">RU08_14200</name>
</gene>
<feature type="domain" description="Bacterial Ig" evidence="2">
    <location>
        <begin position="828"/>
        <end position="902"/>
    </location>
</feature>
<feature type="domain" description="Bacterial Ig" evidence="2">
    <location>
        <begin position="2058"/>
        <end position="2136"/>
    </location>
</feature>
<feature type="domain" description="Biofilm-associated protein BapA-like prefix-like" evidence="3">
    <location>
        <begin position="13"/>
        <end position="100"/>
    </location>
</feature>
<dbReference type="Pfam" id="PF17936">
    <property type="entry name" value="Big_6"/>
    <property type="match status" value="40"/>
</dbReference>
<feature type="domain" description="Bacterial Ig" evidence="2">
    <location>
        <begin position="1235"/>
        <end position="1312"/>
    </location>
</feature>
<feature type="domain" description="Bacterial Ig" evidence="2">
    <location>
        <begin position="3123"/>
        <end position="3200"/>
    </location>
</feature>
<dbReference type="Gene3D" id="3.30.420.430">
    <property type="match status" value="1"/>
</dbReference>
<sequence>MAVQAKVAPIDQQVAQATERTVSNTLPLSQSSNVALNIAPESVASYSREGMDLVVQMQDGEVLRISNFYSPVEQPSQLFLVGEEEQLIAVDLSQAASDGILAASYASETTLSGFTSLTSAAATTGGALGLGTAALIGGVAIAGGVVVADEISSRDSNNDNGGATPVAPSAASSLQVSADGRLLTGSAEAGTTVRVDVNGDGNVDYTATVDNDGRFVVSFVPPLTNGEAVSVVVVNAAGATSPAAQVAAPDISAPDPASQLQVSAEGDVLTGLAEPGARVEIDLNGDGIADSFAIARPDGRFTFTLNPPLVAGETIAVWVIDGAGNQGQTATIAAPNVLAPEAPTVEPSNGAQLTGTAPPDATVEFTNPDGSLLGQTTADANGNWTFTPNVPWADGALVDMSVINVQGIRSPIIRIVIDRSPPDAPTVEVSNGTLLSGTAEANSTITLTIGSNPAVTVTTDASGLWYYSPAVALADGTLVSVVATDRAGNSSPPTALTIDASPPLAPQIGNSNGVVFSGTAEAGSTLILSAAGAVIGQTLVDANGNWSFTASPPVANGILVSAAARDAAGNTGPADSVTVDDALPNAPVITASNGTVISGTADAGSIIIVRDANGGLIGQTTANGSGAWSITPAVPLANGSVINAIAQNAQGDSASTTIAVDAAPPQAPVVQPSNGEVLTGTAEAGAKIILIYSNGQLIGQTSADADGNWSFIPTTPLSDGTSIEVTARDAVGNTSLPATVVIDRDPPTIPTLDATDGITISGSAEAGSTVTVSGPGGVIIGATIADANGNWSITPTQPLGHDTPISVSARDQAGNVSVPATGVVDAEAPQAPTLAPSRGNALSGTAEPGSTVIITIGNEPAVQVSVGNDGNWTYLPGQPIANGTPVTVVAQDPSGNSSAPVNGSVDSQPPAAPVVHPSNGDILSGTAEPGSTVTVTTPGNPEQTATTDANGNWTVTPTSPLPNGASVAVTATDAAGNQSTAGGTIIDIALPARPTIAPSNGSALSGTATAGATVVLTGAGGVAIGQTSADANGVWNFSPAAPLANGTSVSATVNVNGVSSAPAITVIDSIAPATPTIQPSDGSLLTGTAEAGSTLILTGPGGTSIGQATANDQGVWTFQPGTALANGTLVSVVARDAAGNQSAAATTTTDGVAPQTPTLLPSSGTLLSGTAEAGSTLIVSDANGRVIGRATADANGNWTLAPSPALADNAQISVVARDAAGNTSPSASVIIDASAPAAPLLDPSNGRVLSGSAEPGSTLTIRDLAGNLIAETVVGANGTWSIPLATPIPNAAQIRVIATDASGNASPAASLTIDSVAPAAPTVALSNGSEISGSAEPGSTVILTGAGGASIGQVTADANGNWTFIPTGAIGNGTQVSVVARDAAGNTSAASSVTIDSQAPNAPSVGPSNGTLLSGTGEAGTLLIISVGGAVIGQTLVAADGTWSFTPPAALPDGTAISIVARDATGNQSASVGVTIDALAPATPVIQPSNGSILSGSAEAGSTVLITGPGGVVIGQTIADGNNTWAFTPTNPLLDGTQVTVVARDSAGNTSAPAAVIVDAVGPATPTLAPSDGKTLLSGTAEPGTTLLLTIGTAPAIEVGVDSNGVWTHPLSAPLADLTPVSAVARDASGNFSPVATIEIDAAAPGSPVIVVGTSTLLSGTAEAGSTVSIKLLVNGQQTEIGSVVADAQGNWSFSPTPPDTLIDGNQIQVTATDAAGNISQPSAIVTIDTNAPLQPSIDASNGSSFSGIAEAGSIVIITGPGGVLIGQATADVDGGWTFSPANPLLDGTPVTVVARDASGNTSPSASVTVDAIAPAAPTISPSDGRTTLSGTAEPGSTLLLGIGGAAAIEIPVDQGGNWSYALNPALGNGITITVSARDAAGNTGPAASTTIDNLAPDAPDLYPSNGLELSGTGEPGTTITVTSPADLNLQATVDANGNWTIPLGTPLPDNTSVSVIATDAAGNQSGPATISVEADLPARPTIDPSNGLQLSGTAPLGTTVILTAADGTSIGQASVNAQGEWSFTPPAALPNGAVVTAVANDGVNDSAPATSIIDSIAPAAPTIDPSNGSLLSGTAEAGSTVILSGSGGIGIGQVIADANGNWTFTPGAALSNGTLVTAVARDAAGNTSASASTTIDNVAPDAPTLDPSNGTLLSGTAQAGISLIVTDANGRVIGQTIADANGNWSLSPSPALANASVVTVVARDVAGNISAPASTAVDAVAPGVPTLQSSNGITFSGSAEAGSTVIITGAAGAVIGQVVADAQGNWTFTPPTAIANGTVVTVVARDAAGNTSGAITSTIDAVAPNPPTISASNGTQLSGTAEAGATVILTGSGGVAIGQVIADANGNWVFTPGSALANGTVVTAVARDAAGNTSGQAATIIDALAPATPTIDASNGTQLGGSAEAGSTVVVTDANGRIIGQATATADGTWTLTPSPALPNGALISAVARDAVGNTSAAVSTTIDSVAPVAPTISPSNGIELSGTAEAGSTVIITGPGGSIIGQTSANAGGTWSFTPTTAVPNGTQVSVVSRDAAGNTSPSASTVIDSQVPDHPTVNPSNGVLLSGTAEANSTVIITGPGGAAIGTTTANASGNWSFTPASALANGTLVTVVARDALGNQSAPASTLIDSIAPSAPLISPSNGLVISGSAEAGSTVTVRVAGNSIGTALADANGNWSLTPGTALSNATQFSATATDVAGNVSTAATAAVDAQAPGAPTIGASNGVILSGTAEAGSTVIITGAGGVAIGQAQVDGAGNWSFILPVALTNTTQVTVVARDAAGNTGPSASLVIDTVAPVVPTVQPSNGVSLTGTAEAGSTVILTGPGGVVIGQTIAGPGGAWSFSPQTPLQHGAQISVSARDAAGNTGASASVSIDAVAPVAPTIDATNGVLLRGTAEAGSTVILTTANGSPLATLTADANGAWSLTPGTALGHGTLITVVSRDAAGNLSASASTSVDAIAPQPPFIAASNGVDLSGTAEAGSTVRLSVGGVQIAQVIADANGNWHFTPTLALPDNTLVTAIAVDAAGNTSGSASVTVDDSGPDLPVVAPSNGSLLSGSAEPGSTITVSVGGQQLGQTIADPITGNWVLPVSPAIANGTSVSVTATDATNNVSAPAIIVIDSVPPAVPTIQASNGTLLTGTAEAGSTVILTGPGGAPIGITTATASGSWSLNPGTPLANGTQVTVVARDAANNTSPSASVTVDAVAPAAPTILASNGTLLSGSAEVNSTVILTGPGGVQIGTTTANGSGAWSFSPSPALANGVVVTAIARDAAGNNSGSVSTTIDAVAPVAPTIQPSNGALLSGTAEAGSTVLLTGAGGAPIGTALTNASGNWSFAPGSALSNGTVVNAVARDAAGNTSGSISTTIDGVAPAAPTIQPSKGTLLTGTAEAGSTVILTGPGGAALGQTTANAGGAWSFTPAAPLANGTTVTAVARDAAGNTSTAATTNIDSQAPNAPSNLFVTADGTLLTGNAEAGSQVRIVVNGNVANPITVTATAAGTFAAVLIPALVAGQPIGVAAIDAAGNVSASAGTNAPNLSAPTISVAEAADTYINAAEAADGIQVRVGLATGVRAGDVVTVTYTGTGGYQFNQAHTVTAAEALAGSAVVSVVPPAGSFPQGAASVTAHINNGANSQAANFTVDTIAPSSPVLGLVGNLLTISGEPNSELTIRIDLGGTVATATVTANNAGLASVNLLTGLNIGLSYDQLLSAQVSVSARDQAGNQSNVATLGLGTSLQQQPITLGNLAVDANLNLLNLPAARLGISGKTVAGAALAVEVLTPVGYIGVAPLAADANGNFSLNLLSPTVLSQLGLSLTNILNLGGDLALRITATSAGKTSGVYTVDLDPLGLLGLTIGSVRVDGTAADDILSGNATIAGERIFAGLGNDLILNVGSGDRVDAGAGNDTIQIKATNFGNVDGGTGFDTVVFDGGIDINYGAAGIGTFSNIERIDLGTGDSGSTLTLTAAAVDAMTDSRNTLQITGESNDVLNLTASALKTGAQQIDGITYDVYTYGSTTLLVEENTVQVVVS</sequence>
<feature type="domain" description="Bacterial Ig" evidence="2">
    <location>
        <begin position="1153"/>
        <end position="1229"/>
    </location>
</feature>
<feature type="domain" description="Bacterial Ig" evidence="2">
    <location>
        <begin position="2468"/>
        <end position="2544"/>
    </location>
</feature>
<dbReference type="InterPro" id="IPR041498">
    <property type="entry name" value="Big_6"/>
</dbReference>
<feature type="domain" description="Bacterial Ig" evidence="2">
    <location>
        <begin position="1732"/>
        <end position="1810"/>
    </location>
</feature>
<dbReference type="GO" id="GO:0005975">
    <property type="term" value="P:carbohydrate metabolic process"/>
    <property type="evidence" value="ECO:0007669"/>
    <property type="project" value="TreeGrafter"/>
</dbReference>
<feature type="domain" description="Bacterial Ig" evidence="2">
    <location>
        <begin position="2222"/>
        <end position="2299"/>
    </location>
</feature>
<dbReference type="InterPro" id="IPR039329">
    <property type="entry name" value="SIAE"/>
</dbReference>
<proteinExistence type="predicted"/>
<feature type="domain" description="Bacterial Ig" evidence="2">
    <location>
        <begin position="1480"/>
        <end position="1558"/>
    </location>
</feature>
<feature type="domain" description="Bacterial Ig" evidence="2">
    <location>
        <begin position="2713"/>
        <end position="2790"/>
    </location>
</feature>
<feature type="compositionally biased region" description="Polar residues" evidence="1">
    <location>
        <begin position="893"/>
        <end position="907"/>
    </location>
</feature>
<feature type="domain" description="Bacterial Ig" evidence="2">
    <location>
        <begin position="422"/>
        <end position="498"/>
    </location>
</feature>
<evidence type="ECO:0000313" key="4">
    <source>
        <dbReference type="EMBL" id="KIP99499.1"/>
    </source>
</evidence>
<feature type="domain" description="Bacterial Ig" evidence="2">
    <location>
        <begin position="665"/>
        <end position="741"/>
    </location>
</feature>
<feature type="domain" description="Bacterial Ig" evidence="2">
    <location>
        <begin position="1071"/>
        <end position="1149"/>
    </location>
</feature>
<dbReference type="NCBIfam" id="NF033510">
    <property type="entry name" value="Ca_tandemer"/>
    <property type="match status" value="38"/>
</dbReference>
<feature type="region of interest" description="Disordered" evidence="1">
    <location>
        <begin position="153"/>
        <end position="172"/>
    </location>
</feature>
<feature type="domain" description="Bacterial Ig" evidence="2">
    <location>
        <begin position="1317"/>
        <end position="1395"/>
    </location>
</feature>
<feature type="region of interest" description="Disordered" evidence="1">
    <location>
        <begin position="891"/>
        <end position="956"/>
    </location>
</feature>
<feature type="domain" description="Bacterial Ig" evidence="2">
    <location>
        <begin position="1986"/>
        <end position="2053"/>
    </location>
</feature>
<dbReference type="InterPro" id="IPR011049">
    <property type="entry name" value="Serralysin-like_metalloprot_C"/>
</dbReference>
<feature type="domain" description="Bacterial Ig" evidence="2">
    <location>
        <begin position="2795"/>
        <end position="2872"/>
    </location>
</feature>
<name>A0A0D0J1Z7_9PSED</name>
<feature type="domain" description="Bacterial Ig" evidence="2">
    <location>
        <begin position="2304"/>
        <end position="2379"/>
    </location>
</feature>
<feature type="domain" description="Bacterial Ig" evidence="2">
    <location>
        <begin position="754"/>
        <end position="821"/>
    </location>
</feature>
<reference evidence="4 5" key="1">
    <citation type="submission" date="2014-12" db="EMBL/GenBank/DDBJ databases">
        <title>16Stimator: statistical estimation of ribosomal gene copy numbers from draft genome assemblies.</title>
        <authorList>
            <person name="Perisin M.A."/>
            <person name="Vetter M."/>
            <person name="Gilbert J.A."/>
            <person name="Bergelson J."/>
        </authorList>
    </citation>
    <scope>NUCLEOTIDE SEQUENCE [LARGE SCALE GENOMIC DNA]</scope>
    <source>
        <strain evidence="4 5">MEJ086</strain>
    </source>
</reference>
<dbReference type="PANTHER" id="PTHR22901:SF0">
    <property type="entry name" value="SIALATE O-ACETYLESTERASE"/>
    <property type="match status" value="1"/>
</dbReference>
<dbReference type="GO" id="GO:0001681">
    <property type="term" value="F:sialate O-acetylesterase activity"/>
    <property type="evidence" value="ECO:0007669"/>
    <property type="project" value="InterPro"/>
</dbReference>
<feature type="domain" description="Bacterial Ig" evidence="2">
    <location>
        <begin position="1896"/>
        <end position="1973"/>
    </location>
</feature>
<evidence type="ECO:0000256" key="1">
    <source>
        <dbReference type="SAM" id="MobiDB-lite"/>
    </source>
</evidence>